<organism evidence="1 2">
    <name type="scientific">Coniochaeta ligniaria NRRL 30616</name>
    <dbReference type="NCBI Taxonomy" id="1408157"/>
    <lineage>
        <taxon>Eukaryota</taxon>
        <taxon>Fungi</taxon>
        <taxon>Dikarya</taxon>
        <taxon>Ascomycota</taxon>
        <taxon>Pezizomycotina</taxon>
        <taxon>Sordariomycetes</taxon>
        <taxon>Sordariomycetidae</taxon>
        <taxon>Coniochaetales</taxon>
        <taxon>Coniochaetaceae</taxon>
        <taxon>Coniochaeta</taxon>
    </lineage>
</organism>
<protein>
    <submittedName>
        <fullName evidence="1">Uncharacterized protein</fullName>
    </submittedName>
</protein>
<keyword evidence="2" id="KW-1185">Reference proteome</keyword>
<accession>A0A1J7J995</accession>
<reference evidence="1 2" key="1">
    <citation type="submission" date="2016-10" db="EMBL/GenBank/DDBJ databases">
        <title>Draft genome sequence of Coniochaeta ligniaria NRRL30616, a lignocellulolytic fungus for bioabatement of inhibitors in plant biomass hydrolysates.</title>
        <authorList>
            <consortium name="DOE Joint Genome Institute"/>
            <person name="Jimenez D.J."/>
            <person name="Hector R.E."/>
            <person name="Riley R."/>
            <person name="Sun H."/>
            <person name="Grigoriev I.V."/>
            <person name="Van Elsas J.D."/>
            <person name="Nichols N.N."/>
        </authorList>
    </citation>
    <scope>NUCLEOTIDE SEQUENCE [LARGE SCALE GENOMIC DNA]</scope>
    <source>
        <strain evidence="1 2">NRRL 30616</strain>
    </source>
</reference>
<dbReference type="Proteomes" id="UP000182658">
    <property type="component" value="Unassembled WGS sequence"/>
</dbReference>
<dbReference type="AlphaFoldDB" id="A0A1J7J995"/>
<evidence type="ECO:0000313" key="1">
    <source>
        <dbReference type="EMBL" id="OIW29849.1"/>
    </source>
</evidence>
<gene>
    <name evidence="1" type="ORF">CONLIGDRAFT_346892</name>
</gene>
<sequence>MAATHGTCAYVLLCPFVLRPTPTPYHFSRFAAQHIAIFLYLTRNLRVELSCPFSYGPLFVHRMAMPAPST</sequence>
<proteinExistence type="predicted"/>
<dbReference type="EMBL" id="KV875097">
    <property type="protein sequence ID" value="OIW29849.1"/>
    <property type="molecule type" value="Genomic_DNA"/>
</dbReference>
<dbReference type="InParanoid" id="A0A1J7J995"/>
<name>A0A1J7J995_9PEZI</name>
<evidence type="ECO:0000313" key="2">
    <source>
        <dbReference type="Proteomes" id="UP000182658"/>
    </source>
</evidence>